<dbReference type="Ensembl" id="ENSBOBT00000025011.1">
    <property type="protein sequence ID" value="ENSBOBP00000024477.1"/>
    <property type="gene ID" value="ENSBOBG00000014537.1"/>
</dbReference>
<organism evidence="2 3">
    <name type="scientific">Bubo bubo</name>
    <name type="common">Eurasian eagle-owl</name>
    <name type="synonym">Strix bubo</name>
    <dbReference type="NCBI Taxonomy" id="30461"/>
    <lineage>
        <taxon>Eukaryota</taxon>
        <taxon>Metazoa</taxon>
        <taxon>Chordata</taxon>
        <taxon>Craniata</taxon>
        <taxon>Vertebrata</taxon>
        <taxon>Euteleostomi</taxon>
        <taxon>Archelosauria</taxon>
        <taxon>Archosauria</taxon>
        <taxon>Dinosauria</taxon>
        <taxon>Saurischia</taxon>
        <taxon>Theropoda</taxon>
        <taxon>Coelurosauria</taxon>
        <taxon>Aves</taxon>
        <taxon>Neognathae</taxon>
        <taxon>Neoaves</taxon>
        <taxon>Telluraves</taxon>
        <taxon>Strigiformes</taxon>
        <taxon>Strigidae</taxon>
        <taxon>Bubo</taxon>
    </lineage>
</organism>
<name>A0A8C0FWH1_BUBBB</name>
<proteinExistence type="predicted"/>
<evidence type="ECO:0000313" key="2">
    <source>
        <dbReference type="Ensembl" id="ENSBOBP00000024477.1"/>
    </source>
</evidence>
<evidence type="ECO:0000313" key="3">
    <source>
        <dbReference type="Proteomes" id="UP000694567"/>
    </source>
</evidence>
<dbReference type="AlphaFoldDB" id="A0A8C0FWH1"/>
<evidence type="ECO:0000259" key="1">
    <source>
        <dbReference type="Pfam" id="PF04884"/>
    </source>
</evidence>
<dbReference type="InterPro" id="IPR054549">
    <property type="entry name" value="UVB_sens_RUS_dom"/>
</dbReference>
<reference evidence="2" key="2">
    <citation type="submission" date="2025-09" db="UniProtKB">
        <authorList>
            <consortium name="Ensembl"/>
        </authorList>
    </citation>
    <scope>IDENTIFICATION</scope>
</reference>
<sequence length="93" mass="10275">MENWGARGSGWGLRGFWRDWGRGKWGLQVSQGVLLPQGYPESISPNYLQYQCWEALQVLLGVLGGAGRGLEDGLGKDWEVAGREVRQVGITGR</sequence>
<feature type="domain" description="Protein root UVB sensitive/RUS" evidence="1">
    <location>
        <begin position="27"/>
        <end position="61"/>
    </location>
</feature>
<dbReference type="Pfam" id="PF04884">
    <property type="entry name" value="UVB_sens_prot"/>
    <property type="match status" value="1"/>
</dbReference>
<dbReference type="Proteomes" id="UP000694567">
    <property type="component" value="Unplaced"/>
</dbReference>
<reference evidence="2" key="1">
    <citation type="submission" date="2025-08" db="UniProtKB">
        <authorList>
            <consortium name="Ensembl"/>
        </authorList>
    </citation>
    <scope>IDENTIFICATION</scope>
</reference>
<protein>
    <recommendedName>
        <fullName evidence="1">Protein root UVB sensitive/RUS domain-containing protein</fullName>
    </recommendedName>
</protein>
<keyword evidence="3" id="KW-1185">Reference proteome</keyword>
<accession>A0A8C0FWH1</accession>